<reference evidence="11 12" key="1">
    <citation type="journal article" date="2008" name="Nature">
        <title>Genome analysis of the platypus reveals unique signatures of evolution.</title>
        <authorList>
            <person name="Warren W.C."/>
            <person name="Hillier L.W."/>
            <person name="Marshall Graves J.A."/>
            <person name="Birney E."/>
            <person name="Ponting C.P."/>
            <person name="Grutzner F."/>
            <person name="Belov K."/>
            <person name="Miller W."/>
            <person name="Clarke L."/>
            <person name="Chinwalla A.T."/>
            <person name="Yang S.P."/>
            <person name="Heger A."/>
            <person name="Locke D.P."/>
            <person name="Miethke P."/>
            <person name="Waters P.D."/>
            <person name="Veyrunes F."/>
            <person name="Fulton L."/>
            <person name="Fulton B."/>
            <person name="Graves T."/>
            <person name="Wallis J."/>
            <person name="Puente X.S."/>
            <person name="Lopez-Otin C."/>
            <person name="Ordonez G.R."/>
            <person name="Eichler E.E."/>
            <person name="Chen L."/>
            <person name="Cheng Z."/>
            <person name="Deakin J.E."/>
            <person name="Alsop A."/>
            <person name="Thompson K."/>
            <person name="Kirby P."/>
            <person name="Papenfuss A.T."/>
            <person name="Wakefield M.J."/>
            <person name="Olender T."/>
            <person name="Lancet D."/>
            <person name="Huttley G.A."/>
            <person name="Smit A.F."/>
            <person name="Pask A."/>
            <person name="Temple-Smith P."/>
            <person name="Batzer M.A."/>
            <person name="Walker J.A."/>
            <person name="Konkel M.K."/>
            <person name="Harris R.S."/>
            <person name="Whittington C.M."/>
            <person name="Wong E.S."/>
            <person name="Gemmell N.J."/>
            <person name="Buschiazzo E."/>
            <person name="Vargas Jentzsch I.M."/>
            <person name="Merkel A."/>
            <person name="Schmitz J."/>
            <person name="Zemann A."/>
            <person name="Churakov G."/>
            <person name="Kriegs J.O."/>
            <person name="Brosius J."/>
            <person name="Murchison E.P."/>
            <person name="Sachidanandam R."/>
            <person name="Smith C."/>
            <person name="Hannon G.J."/>
            <person name="Tsend-Ayush E."/>
            <person name="McMillan D."/>
            <person name="Attenborough R."/>
            <person name="Rens W."/>
            <person name="Ferguson-Smith M."/>
            <person name="Lefevre C.M."/>
            <person name="Sharp J.A."/>
            <person name="Nicholas K.R."/>
            <person name="Ray D.A."/>
            <person name="Kube M."/>
            <person name="Reinhardt R."/>
            <person name="Pringle T.H."/>
            <person name="Taylor J."/>
            <person name="Jones R.C."/>
            <person name="Nixon B."/>
            <person name="Dacheux J.L."/>
            <person name="Niwa H."/>
            <person name="Sekita Y."/>
            <person name="Huang X."/>
            <person name="Stark A."/>
            <person name="Kheradpour P."/>
            <person name="Kellis M."/>
            <person name="Flicek P."/>
            <person name="Chen Y."/>
            <person name="Webber C."/>
            <person name="Hardison R."/>
            <person name="Nelson J."/>
            <person name="Hallsworth-Pepin K."/>
            <person name="Delehaunty K."/>
            <person name="Markovic C."/>
            <person name="Minx P."/>
            <person name="Feng Y."/>
            <person name="Kremitzki C."/>
            <person name="Mitreva M."/>
            <person name="Glasscock J."/>
            <person name="Wylie T."/>
            <person name="Wohldmann P."/>
            <person name="Thiru P."/>
            <person name="Nhan M.N."/>
            <person name="Pohl C.S."/>
            <person name="Smith S.M."/>
            <person name="Hou S."/>
            <person name="Nefedov M."/>
            <person name="de Jong P.J."/>
            <person name="Renfree M.B."/>
            <person name="Mardis E.R."/>
            <person name="Wilson R.K."/>
        </authorList>
    </citation>
    <scope>NUCLEOTIDE SEQUENCE [LARGE SCALE GENOMIC DNA]</scope>
    <source>
        <strain evidence="11 12">Glennie</strain>
    </source>
</reference>
<evidence type="ECO:0000313" key="12">
    <source>
        <dbReference type="Proteomes" id="UP000002279"/>
    </source>
</evidence>
<reference evidence="11" key="2">
    <citation type="submission" date="2025-08" db="UniProtKB">
        <authorList>
            <consortium name="Ensembl"/>
        </authorList>
    </citation>
    <scope>IDENTIFICATION</scope>
    <source>
        <strain evidence="11">Glennie</strain>
    </source>
</reference>
<gene>
    <name evidence="11" type="primary">PTH2</name>
</gene>
<dbReference type="FunCoup" id="A0A6I8P0M5">
    <property type="interactions" value="318"/>
</dbReference>
<keyword evidence="7" id="KW-0527">Neuropeptide</keyword>
<sequence length="96" mass="10363">TQVMEAAQRPEPRRLLLALLALLVGSRPGVGAPLPSGGDGRWRPGPTGGGWGPGAKRSLVVADDTVFRERAKLLTAMERQKWLNSYMQKMLLVNAA</sequence>
<dbReference type="Pfam" id="PF14980">
    <property type="entry name" value="TIP39"/>
    <property type="match status" value="1"/>
</dbReference>
<evidence type="ECO:0000256" key="10">
    <source>
        <dbReference type="SAM" id="SignalP"/>
    </source>
</evidence>
<evidence type="ECO:0000313" key="11">
    <source>
        <dbReference type="Ensembl" id="ENSOANP00000046627.1"/>
    </source>
</evidence>
<reference evidence="11" key="3">
    <citation type="submission" date="2025-09" db="UniProtKB">
        <authorList>
            <consortium name="Ensembl"/>
        </authorList>
    </citation>
    <scope>IDENTIFICATION</scope>
    <source>
        <strain evidence="11">Glennie</strain>
    </source>
</reference>
<accession>A0A6I8P0M5</accession>
<dbReference type="Bgee" id="ENSOANG00000040922">
    <property type="expression patterns" value="Expressed in endometrium and 2 other cell types or tissues"/>
</dbReference>
<evidence type="ECO:0000256" key="4">
    <source>
        <dbReference type="ARBA" id="ARBA00022525"/>
    </source>
</evidence>
<dbReference type="GO" id="GO:0007218">
    <property type="term" value="P:neuropeptide signaling pathway"/>
    <property type="evidence" value="ECO:0007669"/>
    <property type="project" value="UniProtKB-KW"/>
</dbReference>
<comment type="similarity">
    <text evidence="2">Belongs to the parathyroid hormone family.</text>
</comment>
<evidence type="ECO:0000256" key="8">
    <source>
        <dbReference type="ARBA" id="ARBA00030147"/>
    </source>
</evidence>
<dbReference type="PANTHER" id="PTHR28585:SF1">
    <property type="entry name" value="TUBEROINFUNDIBULAR PEPTIDE OF 39 RESIDUES"/>
    <property type="match status" value="1"/>
</dbReference>
<evidence type="ECO:0000256" key="7">
    <source>
        <dbReference type="ARBA" id="ARBA00023320"/>
    </source>
</evidence>
<dbReference type="PANTHER" id="PTHR28585">
    <property type="entry name" value="TUBEROINFUNDIBULAR PEPTIDE OF 39 RESIDUES"/>
    <property type="match status" value="1"/>
</dbReference>
<dbReference type="Ensembl" id="ENSOANT00000046955.1">
    <property type="protein sequence ID" value="ENSOANP00000046627.1"/>
    <property type="gene ID" value="ENSOANG00000040922.1"/>
</dbReference>
<protein>
    <recommendedName>
        <fullName evidence="3">Tuberoinfundibular peptide of 39 residues</fullName>
    </recommendedName>
    <alternativeName>
        <fullName evidence="8">Parathyroid hormone 2</fullName>
    </alternativeName>
</protein>
<evidence type="ECO:0000256" key="9">
    <source>
        <dbReference type="SAM" id="MobiDB-lite"/>
    </source>
</evidence>
<evidence type="ECO:0000256" key="5">
    <source>
        <dbReference type="ARBA" id="ARBA00022685"/>
    </source>
</evidence>
<dbReference type="InterPro" id="IPR029396">
    <property type="entry name" value="TIP39"/>
</dbReference>
<keyword evidence="12" id="KW-1185">Reference proteome</keyword>
<dbReference type="GO" id="GO:0005576">
    <property type="term" value="C:extracellular region"/>
    <property type="evidence" value="ECO:0007669"/>
    <property type="project" value="UniProtKB-SubCell"/>
</dbReference>
<evidence type="ECO:0000256" key="2">
    <source>
        <dbReference type="ARBA" id="ARBA00006307"/>
    </source>
</evidence>
<comment type="subcellular location">
    <subcellularLocation>
        <location evidence="1">Secreted</location>
    </subcellularLocation>
</comment>
<name>A0A6I8P0M5_ORNAN</name>
<evidence type="ECO:0000256" key="3">
    <source>
        <dbReference type="ARBA" id="ARBA00021831"/>
    </source>
</evidence>
<keyword evidence="6 10" id="KW-0732">Signal</keyword>
<feature type="region of interest" description="Disordered" evidence="9">
    <location>
        <begin position="32"/>
        <end position="55"/>
    </location>
</feature>
<feature type="signal peptide" evidence="10">
    <location>
        <begin position="1"/>
        <end position="31"/>
    </location>
</feature>
<evidence type="ECO:0000256" key="6">
    <source>
        <dbReference type="ARBA" id="ARBA00022729"/>
    </source>
</evidence>
<dbReference type="AlphaFoldDB" id="A0A6I8P0M5"/>
<keyword evidence="5" id="KW-0165">Cleavage on pair of basic residues</keyword>
<proteinExistence type="inferred from homology"/>
<dbReference type="GeneTree" id="ENSGT00950000185347"/>
<organism evidence="11 12">
    <name type="scientific">Ornithorhynchus anatinus</name>
    <name type="common">Duckbill platypus</name>
    <dbReference type="NCBI Taxonomy" id="9258"/>
    <lineage>
        <taxon>Eukaryota</taxon>
        <taxon>Metazoa</taxon>
        <taxon>Chordata</taxon>
        <taxon>Craniata</taxon>
        <taxon>Vertebrata</taxon>
        <taxon>Euteleostomi</taxon>
        <taxon>Mammalia</taxon>
        <taxon>Monotremata</taxon>
        <taxon>Ornithorhynchidae</taxon>
        <taxon>Ornithorhynchus</taxon>
    </lineage>
</organism>
<dbReference type="InParanoid" id="A0A6I8P0M5"/>
<evidence type="ECO:0000256" key="1">
    <source>
        <dbReference type="ARBA" id="ARBA00004613"/>
    </source>
</evidence>
<dbReference type="Proteomes" id="UP000002279">
    <property type="component" value="Chromosome 10"/>
</dbReference>
<keyword evidence="4" id="KW-0964">Secreted</keyword>
<feature type="chain" id="PRO_5026016031" description="Tuberoinfundibular peptide of 39 residues" evidence="10">
    <location>
        <begin position="32"/>
        <end position="96"/>
    </location>
</feature>